<accession>A0A9W6FBC1</accession>
<feature type="compositionally biased region" description="Polar residues" evidence="1">
    <location>
        <begin position="119"/>
        <end position="135"/>
    </location>
</feature>
<feature type="region of interest" description="Disordered" evidence="1">
    <location>
        <begin position="279"/>
        <end position="298"/>
    </location>
</feature>
<proteinExistence type="predicted"/>
<evidence type="ECO:0000256" key="1">
    <source>
        <dbReference type="SAM" id="MobiDB-lite"/>
    </source>
</evidence>
<feature type="compositionally biased region" description="Low complexity" evidence="1">
    <location>
        <begin position="99"/>
        <end position="116"/>
    </location>
</feature>
<keyword evidence="5" id="KW-1185">Reference proteome</keyword>
<dbReference type="EMBL" id="BRXU01000068">
    <property type="protein sequence ID" value="GLC62715.1"/>
    <property type="molecule type" value="Genomic_DNA"/>
</dbReference>
<evidence type="ECO:0008006" key="6">
    <source>
        <dbReference type="Google" id="ProtNLM"/>
    </source>
</evidence>
<dbReference type="Proteomes" id="UP001165080">
    <property type="component" value="Unassembled WGS sequence"/>
</dbReference>
<name>A0A9W6FBC1_9CHLO</name>
<gene>
    <name evidence="2" type="primary">PLESTB003791</name>
    <name evidence="3" type="synonym">PLESTB003823</name>
    <name evidence="4" type="synonym">PLESTB003855</name>
    <name evidence="2" type="ORF">PLESTB_001924400</name>
    <name evidence="3" type="ORF">PLESTB_001927600</name>
    <name evidence="4" type="ORF">PLESTB_001930800</name>
</gene>
<reference evidence="2 5" key="2">
    <citation type="journal article" date="2023" name="Commun. Biol.">
        <title>Reorganization of the ancestral sex-determining regions during the evolution of trioecy in Pleodorina starrii.</title>
        <authorList>
            <person name="Takahashi K."/>
            <person name="Suzuki S."/>
            <person name="Kawai-Toyooka H."/>
            <person name="Yamamoto K."/>
            <person name="Hamaji T."/>
            <person name="Ootsuki R."/>
            <person name="Yamaguchi H."/>
            <person name="Kawachi M."/>
            <person name="Higashiyama T."/>
            <person name="Nozaki H."/>
        </authorList>
    </citation>
    <scope>NUCLEOTIDE SEQUENCE [LARGE SCALE GENOMIC DNA]</scope>
    <source>
        <strain evidence="2 5">NIES-4479</strain>
    </source>
</reference>
<dbReference type="EMBL" id="BRXU01000068">
    <property type="protein sequence ID" value="GLC62685.1"/>
    <property type="molecule type" value="Genomic_DNA"/>
</dbReference>
<feature type="region of interest" description="Disordered" evidence="1">
    <location>
        <begin position="99"/>
        <end position="230"/>
    </location>
</feature>
<dbReference type="AlphaFoldDB" id="A0A9W6FBC1"/>
<feature type="compositionally biased region" description="Low complexity" evidence="1">
    <location>
        <begin position="146"/>
        <end position="172"/>
    </location>
</feature>
<dbReference type="InterPro" id="IPR047650">
    <property type="entry name" value="Transpos_IS110"/>
</dbReference>
<evidence type="ECO:0000313" key="3">
    <source>
        <dbReference type="EMBL" id="GLC62685.1"/>
    </source>
</evidence>
<reference evidence="2" key="1">
    <citation type="submission" date="2022-08" db="EMBL/GenBank/DDBJ databases">
        <authorList>
            <person name="Takahashi K."/>
            <person name="Suzuki S."/>
            <person name="Kawachi M."/>
            <person name="Higashiyama T."/>
            <person name="Nozaki H."/>
        </authorList>
    </citation>
    <scope>NUCLEOTIDE SEQUENCE</scope>
    <source>
        <strain evidence="2">NIES-4479</strain>
    </source>
</reference>
<dbReference type="EMBL" id="BRXU01000068">
    <property type="protein sequence ID" value="GLC62655.1"/>
    <property type="molecule type" value="Genomic_DNA"/>
</dbReference>
<dbReference type="PANTHER" id="PTHR33055">
    <property type="entry name" value="TRANSPOSASE FOR INSERTION SEQUENCE ELEMENT IS1111A"/>
    <property type="match status" value="1"/>
</dbReference>
<organism evidence="2 5">
    <name type="scientific">Pleodorina starrii</name>
    <dbReference type="NCBI Taxonomy" id="330485"/>
    <lineage>
        <taxon>Eukaryota</taxon>
        <taxon>Viridiplantae</taxon>
        <taxon>Chlorophyta</taxon>
        <taxon>core chlorophytes</taxon>
        <taxon>Chlorophyceae</taxon>
        <taxon>CS clade</taxon>
        <taxon>Chlamydomonadales</taxon>
        <taxon>Volvocaceae</taxon>
        <taxon>Pleodorina</taxon>
    </lineage>
</organism>
<dbReference type="PANTHER" id="PTHR33055:SF13">
    <property type="entry name" value="TRANSPOSASE"/>
    <property type="match status" value="1"/>
</dbReference>
<protein>
    <recommendedName>
        <fullName evidence="6">Transposase</fullName>
    </recommendedName>
</protein>
<evidence type="ECO:0000313" key="4">
    <source>
        <dbReference type="EMBL" id="GLC62715.1"/>
    </source>
</evidence>
<comment type="caution">
    <text evidence="2">The sequence shown here is derived from an EMBL/GenBank/DDBJ whole genome shotgun (WGS) entry which is preliminary data.</text>
</comment>
<evidence type="ECO:0000313" key="5">
    <source>
        <dbReference type="Proteomes" id="UP001165080"/>
    </source>
</evidence>
<sequence>MVTPDLKLVNPKVAAIDIGSTMHMAAVNPEASDTPVRPFGTFTQDLHHMADWLKACGVTSIAMESTGVYWIPAFEILEARGFEVVLTLYRPWPVTSRTSPRASRIARARASAGREAPVSATSCGSATMTWRASASTRRRGVRPERSAVPASARARQARSSASAISADSTASRVPAIQAESRCSGVPPSRSAPTPVRASGRKPAGGPGAADQRRPVRAGGADAQARPERDAVGRDAIAAAPAQRRGLGLGQAGTGRRLEAFGPFDEPAEIAREHGQRLRQRRFGGAPGRQIDQGCARRARQRRGERIGVLFGVRAGQEPQIRLGRGSVIRAGFVGLGVRE</sequence>
<evidence type="ECO:0000313" key="2">
    <source>
        <dbReference type="EMBL" id="GLC62655.1"/>
    </source>
</evidence>